<keyword evidence="2" id="KW-0732">Signal</keyword>
<dbReference type="Gene3D" id="2.20.200.10">
    <property type="entry name" value="Outer membrane efflux proteins (OEP)"/>
    <property type="match status" value="1"/>
</dbReference>
<feature type="region of interest" description="Disordered" evidence="3">
    <location>
        <begin position="109"/>
        <end position="129"/>
    </location>
</feature>
<keyword evidence="2" id="KW-0564">Palmitate</keyword>
<dbReference type="AlphaFoldDB" id="A0A1N6Z4Q9"/>
<proteinExistence type="inferred from homology"/>
<dbReference type="PROSITE" id="PS51257">
    <property type="entry name" value="PROKAR_LIPOPROTEIN"/>
    <property type="match status" value="1"/>
</dbReference>
<evidence type="ECO:0000256" key="1">
    <source>
        <dbReference type="ARBA" id="ARBA00007613"/>
    </source>
</evidence>
<keyword evidence="2" id="KW-1134">Transmembrane beta strand</keyword>
<dbReference type="EMBL" id="FTMD01000011">
    <property type="protein sequence ID" value="SIR21721.1"/>
    <property type="molecule type" value="Genomic_DNA"/>
</dbReference>
<feature type="chain" id="PRO_5011826788" evidence="2">
    <location>
        <begin position="26"/>
        <end position="471"/>
    </location>
</feature>
<comment type="similarity">
    <text evidence="1 2">Belongs to the outer membrane factor (OMF) (TC 1.B.17) family.</text>
</comment>
<dbReference type="Pfam" id="PF02321">
    <property type="entry name" value="OEP"/>
    <property type="match status" value="2"/>
</dbReference>
<keyword evidence="2 4" id="KW-0449">Lipoprotein</keyword>
<comment type="subcellular location">
    <subcellularLocation>
        <location evidence="2">Cell membrane</location>
        <topology evidence="2">Lipid-anchor</topology>
    </subcellularLocation>
</comment>
<reference evidence="5" key="1">
    <citation type="submission" date="2017-01" db="EMBL/GenBank/DDBJ databases">
        <authorList>
            <person name="Varghese N."/>
            <person name="Submissions S."/>
        </authorList>
    </citation>
    <scope>NUCLEOTIDE SEQUENCE [LARGE SCALE GENOMIC DNA]</scope>
    <source>
        <strain evidence="5">ATCC 51758</strain>
    </source>
</reference>
<dbReference type="Gene3D" id="1.20.1600.10">
    <property type="entry name" value="Outer membrane efflux proteins (OEP)"/>
    <property type="match status" value="1"/>
</dbReference>
<dbReference type="PANTHER" id="PTHR30203">
    <property type="entry name" value="OUTER MEMBRANE CATION EFFLUX PROTEIN"/>
    <property type="match status" value="1"/>
</dbReference>
<feature type="signal peptide" evidence="2">
    <location>
        <begin position="1"/>
        <end position="25"/>
    </location>
</feature>
<dbReference type="NCBIfam" id="TIGR01845">
    <property type="entry name" value="outer_NodT"/>
    <property type="match status" value="1"/>
</dbReference>
<dbReference type="RefSeq" id="WP_076603218.1">
    <property type="nucleotide sequence ID" value="NZ_FTMD01000011.1"/>
</dbReference>
<keyword evidence="2" id="KW-0472">Membrane</keyword>
<evidence type="ECO:0000256" key="2">
    <source>
        <dbReference type="RuleBase" id="RU362097"/>
    </source>
</evidence>
<evidence type="ECO:0000313" key="5">
    <source>
        <dbReference type="Proteomes" id="UP000186819"/>
    </source>
</evidence>
<dbReference type="InterPro" id="IPR003423">
    <property type="entry name" value="OMP_efflux"/>
</dbReference>
<sequence length="471" mass="49814">MNRIPPRRLAPALATSLLLALSACAVTEPATRADVAVPAGWTEPAANGALQPDRLWWRGFASARLESLVTAAVADNPDFRAAVERVRQAEIALRVAGASLLPSAGIGGDTAWRRSDPGGGGRSVDSESSGASLSVNYEVDLWGRIAANVRGAEASFTASRHDHDAARLTLVASVANTYFQLLAARERLVIARDNLAIAERVFGIVEARYRNGAASALDVSRQRSTVLAQRAALLPLETLERQTHSALALLVGQAPPDFSLAAESFTTLAIPPVAPGMPAELLTRRPDLASAEAQLAAADADVAAARAALLPRIDLAGSAGLASTALLSLANPASTLGLTAGLTHSLFDGGRLRNEVEAARSRRRALVENYRSAVHVALKEVEDALGNADRDRRLEDSQQEISREAARSLRLAEMRYREGADELLTVLDAQRTLFQAQDQLAQLRLARLTGTVDLYKALGGGWSATEGSTPG</sequence>
<dbReference type="GO" id="GO:0015562">
    <property type="term" value="F:efflux transmembrane transporter activity"/>
    <property type="evidence" value="ECO:0007669"/>
    <property type="project" value="InterPro"/>
</dbReference>
<dbReference type="PANTHER" id="PTHR30203:SF33">
    <property type="entry name" value="BLR4455 PROTEIN"/>
    <property type="match status" value="1"/>
</dbReference>
<keyword evidence="2" id="KW-0812">Transmembrane</keyword>
<organism evidence="4 5">
    <name type="scientific">Aromatoleum tolulyticum</name>
    <dbReference type="NCBI Taxonomy" id="34027"/>
    <lineage>
        <taxon>Bacteria</taxon>
        <taxon>Pseudomonadati</taxon>
        <taxon>Pseudomonadota</taxon>
        <taxon>Betaproteobacteria</taxon>
        <taxon>Rhodocyclales</taxon>
        <taxon>Rhodocyclaceae</taxon>
        <taxon>Aromatoleum</taxon>
    </lineage>
</organism>
<dbReference type="InterPro" id="IPR010131">
    <property type="entry name" value="MdtP/NodT-like"/>
</dbReference>
<dbReference type="Proteomes" id="UP000186819">
    <property type="component" value="Unassembled WGS sequence"/>
</dbReference>
<accession>A0A1N6Z4Q9</accession>
<dbReference type="SUPFAM" id="SSF56954">
    <property type="entry name" value="Outer membrane efflux proteins (OEP)"/>
    <property type="match status" value="1"/>
</dbReference>
<keyword evidence="5" id="KW-1185">Reference proteome</keyword>
<protein>
    <submittedName>
        <fullName evidence="4">Efflux transporter, outer membrane factor (OMF) lipoprotein, NodT family</fullName>
    </submittedName>
</protein>
<dbReference type="OrthoDB" id="9770517at2"/>
<dbReference type="STRING" id="34027.SAMN05421829_11193"/>
<evidence type="ECO:0000256" key="3">
    <source>
        <dbReference type="SAM" id="MobiDB-lite"/>
    </source>
</evidence>
<gene>
    <name evidence="4" type="ORF">SAMN05421829_11193</name>
</gene>
<dbReference type="GO" id="GO:0005886">
    <property type="term" value="C:plasma membrane"/>
    <property type="evidence" value="ECO:0007669"/>
    <property type="project" value="UniProtKB-SubCell"/>
</dbReference>
<name>A0A1N6Z4Q9_9RHOO</name>
<evidence type="ECO:0000313" key="4">
    <source>
        <dbReference type="EMBL" id="SIR21721.1"/>
    </source>
</evidence>